<protein>
    <recommendedName>
        <fullName evidence="7">Heterokaryon incompatibility domain-containing protein</fullName>
    </recommendedName>
</protein>
<keyword evidence="6" id="KW-1185">Reference proteome</keyword>
<dbReference type="PANTHER" id="PTHR10622:SF10">
    <property type="entry name" value="HET DOMAIN-CONTAINING PROTEIN"/>
    <property type="match status" value="1"/>
</dbReference>
<proteinExistence type="predicted"/>
<gene>
    <name evidence="5" type="ORF">VTL71DRAFT_5320</name>
</gene>
<dbReference type="Pfam" id="PF26640">
    <property type="entry name" value="DUF8212"/>
    <property type="match status" value="1"/>
</dbReference>
<evidence type="ECO:0000259" key="3">
    <source>
        <dbReference type="Pfam" id="PF06985"/>
    </source>
</evidence>
<dbReference type="Pfam" id="PF06985">
    <property type="entry name" value="HET"/>
    <property type="match status" value="1"/>
</dbReference>
<evidence type="ECO:0000313" key="5">
    <source>
        <dbReference type="EMBL" id="KAL2063515.1"/>
    </source>
</evidence>
<dbReference type="SMART" id="SM00248">
    <property type="entry name" value="ANK"/>
    <property type="match status" value="6"/>
</dbReference>
<dbReference type="Gene3D" id="1.25.40.20">
    <property type="entry name" value="Ankyrin repeat-containing domain"/>
    <property type="match status" value="2"/>
</dbReference>
<feature type="repeat" description="ANK" evidence="1">
    <location>
        <begin position="910"/>
        <end position="943"/>
    </location>
</feature>
<feature type="domain" description="Heterokaryon incompatibility" evidence="3">
    <location>
        <begin position="22"/>
        <end position="125"/>
    </location>
</feature>
<keyword evidence="1" id="KW-0040">ANK repeat</keyword>
<evidence type="ECO:0008006" key="7">
    <source>
        <dbReference type="Google" id="ProtNLM"/>
    </source>
</evidence>
<dbReference type="InterPro" id="IPR036770">
    <property type="entry name" value="Ankyrin_rpt-contain_sf"/>
</dbReference>
<organism evidence="5 6">
    <name type="scientific">Oculimacula yallundae</name>
    <dbReference type="NCBI Taxonomy" id="86028"/>
    <lineage>
        <taxon>Eukaryota</taxon>
        <taxon>Fungi</taxon>
        <taxon>Dikarya</taxon>
        <taxon>Ascomycota</taxon>
        <taxon>Pezizomycotina</taxon>
        <taxon>Leotiomycetes</taxon>
        <taxon>Helotiales</taxon>
        <taxon>Ploettnerulaceae</taxon>
        <taxon>Oculimacula</taxon>
    </lineage>
</organism>
<sequence length="1175" mass="131117">MRLFNTQKVKSIEVFGSEIPPYAILSHTWSDGEILLQDLQGGDVRDASWSDLSKQLPKALRGDKTKGFRKVLRTTEIARQNNYDLVWVDTCCIDKTSSAELSEAINSMYRWYEEANICYAYLADVPAASIESPFGASSRFRRSRWFNRGWTLQELIASKQVELFASDWSYLGSKTGDLRFSRLLSEITGVQLDVVLGQVSPQEMSIAARMHWAAERQTTRVEDIAYCLLGIFDVNMPLLYGEGKRAFIRLQEAILIKEEDHSLFAWHSEELPSSTLGDSGQTGGLSGLLADSPDCFWDNNEIETSMPMVLKSSPSAVTSKGLRIDFSLLPCTDAQPVEKADYRVVLNCERLRDGQRESPVIYLKRIWGMGDQFARIRPDLRHFTPPLRNVLDVGLQERVFVRQDPWSDLRTIRISAGKDSAQLQLPSGISDNRVVAAEWKIKDAWPQKGWADNKQTFLTRDFSFGIPCGVLRLEINESGQPTTVDVAVGIYDRYTYVSYQKSLVTFLQRRLLKHGLALRVLDLNSVLKLESAFIWAKQEAESAKIVYNSLSRHNMHGTDVRIWIVVTERNRKGMLDIALHVLSDTPRIKIEQSWDGGYGQIIPVSTLSGEVLTEFFSANHLYHIPARAKETWKYWQEDTKALMGKKCVVDSITVSVFASRTFGSKVRIKSRRDGSPALGSLEKFCLEALPVDDATDVRGPVATLFGYDKAGRKGKVEAPHILEAAHSLGTKSNSWQLHPIHWAVIGGQAEIVRVLLDSDLGMVGISKTRLTPFHLAFTLADTSMSDLLSAAIHPDIEDVLRRKVRRKLLQVATEPMHVHGDYPLHFAAAYATSSEFWEACELSSFQIAGGPYTNLYGERPIHRAGAMGNVAAARKLMSVDADRSTTKSRFAHVFPSPPYDVCEANVLDLRGRTPLWHAACGDITGAIARILLKHDANPNAADHEGLTPVHIACRQGTYRFLKVLSGIGAHLNLPAGALGLMPSHFAAFCGNYLCLEILLKNQAKLISYTAEGASIHAFHLAIANGHEACARAIWTSMNSKPVYKDWSLCIITESSGPVLKWMYLQVDDQLWLAIDGQKQEGGTQPFVCFSEDGISPKLLVRPGVSKHTPREHVAVSFEDDTDEEWESSPHATKGNSFVRPMAGMGSPDEHAPLQGSSELKRLEKARRMMKSVFHK</sequence>
<dbReference type="InterPro" id="IPR002110">
    <property type="entry name" value="Ankyrin_rpt"/>
</dbReference>
<feature type="region of interest" description="Disordered" evidence="2">
    <location>
        <begin position="1118"/>
        <end position="1175"/>
    </location>
</feature>
<dbReference type="InterPro" id="IPR010730">
    <property type="entry name" value="HET"/>
</dbReference>
<accession>A0ABR4C0W9</accession>
<dbReference type="PANTHER" id="PTHR10622">
    <property type="entry name" value="HET DOMAIN-CONTAINING PROTEIN"/>
    <property type="match status" value="1"/>
</dbReference>
<dbReference type="EMBL" id="JAZHXI010000015">
    <property type="protein sequence ID" value="KAL2063515.1"/>
    <property type="molecule type" value="Genomic_DNA"/>
</dbReference>
<dbReference type="Proteomes" id="UP001595075">
    <property type="component" value="Unassembled WGS sequence"/>
</dbReference>
<comment type="caution">
    <text evidence="5">The sequence shown here is derived from an EMBL/GenBank/DDBJ whole genome shotgun (WGS) entry which is preliminary data.</text>
</comment>
<evidence type="ECO:0000313" key="6">
    <source>
        <dbReference type="Proteomes" id="UP001595075"/>
    </source>
</evidence>
<dbReference type="PROSITE" id="PS50088">
    <property type="entry name" value="ANK_REPEAT"/>
    <property type="match status" value="2"/>
</dbReference>
<name>A0ABR4C0W9_9HELO</name>
<dbReference type="SUPFAM" id="SSF48403">
    <property type="entry name" value="Ankyrin repeat"/>
    <property type="match status" value="1"/>
</dbReference>
<evidence type="ECO:0000256" key="1">
    <source>
        <dbReference type="PROSITE-ProRule" id="PRU00023"/>
    </source>
</evidence>
<dbReference type="Pfam" id="PF12796">
    <property type="entry name" value="Ank_2"/>
    <property type="match status" value="1"/>
</dbReference>
<evidence type="ECO:0000256" key="2">
    <source>
        <dbReference type="SAM" id="MobiDB-lite"/>
    </source>
</evidence>
<dbReference type="InterPro" id="IPR058525">
    <property type="entry name" value="DUF8212"/>
</dbReference>
<evidence type="ECO:0000259" key="4">
    <source>
        <dbReference type="Pfam" id="PF26640"/>
    </source>
</evidence>
<feature type="domain" description="DUF8212" evidence="4">
    <location>
        <begin position="245"/>
        <end position="325"/>
    </location>
</feature>
<feature type="repeat" description="ANK" evidence="1">
    <location>
        <begin position="944"/>
        <end position="976"/>
    </location>
</feature>
<reference evidence="5 6" key="1">
    <citation type="journal article" date="2024" name="Commun. Biol.">
        <title>Comparative genomic analysis of thermophilic fungi reveals convergent evolutionary adaptations and gene losses.</title>
        <authorList>
            <person name="Steindorff A.S."/>
            <person name="Aguilar-Pontes M.V."/>
            <person name="Robinson A.J."/>
            <person name="Andreopoulos B."/>
            <person name="LaButti K."/>
            <person name="Kuo A."/>
            <person name="Mondo S."/>
            <person name="Riley R."/>
            <person name="Otillar R."/>
            <person name="Haridas S."/>
            <person name="Lipzen A."/>
            <person name="Grimwood J."/>
            <person name="Schmutz J."/>
            <person name="Clum A."/>
            <person name="Reid I.D."/>
            <person name="Moisan M.C."/>
            <person name="Butler G."/>
            <person name="Nguyen T.T.M."/>
            <person name="Dewar K."/>
            <person name="Conant G."/>
            <person name="Drula E."/>
            <person name="Henrissat B."/>
            <person name="Hansel C."/>
            <person name="Singer S."/>
            <person name="Hutchinson M.I."/>
            <person name="de Vries R.P."/>
            <person name="Natvig D.O."/>
            <person name="Powell A.J."/>
            <person name="Tsang A."/>
            <person name="Grigoriev I.V."/>
        </authorList>
    </citation>
    <scope>NUCLEOTIDE SEQUENCE [LARGE SCALE GENOMIC DNA]</scope>
    <source>
        <strain evidence="5 6">CBS 494.80</strain>
    </source>
</reference>
<dbReference type="PROSITE" id="PS50297">
    <property type="entry name" value="ANK_REP_REGION"/>
    <property type="match status" value="1"/>
</dbReference>